<dbReference type="Proteomes" id="UP001646157">
    <property type="component" value="Unassembled WGS sequence"/>
</dbReference>
<evidence type="ECO:0000313" key="2">
    <source>
        <dbReference type="EMBL" id="MBM7588103.1"/>
    </source>
</evidence>
<protein>
    <submittedName>
        <fullName evidence="2">Uncharacterized protein</fullName>
    </submittedName>
</protein>
<dbReference type="RefSeq" id="WP_338021809.1">
    <property type="nucleotide sequence ID" value="NZ_JAFBDZ010000007.1"/>
</dbReference>
<dbReference type="InterPro" id="IPR046192">
    <property type="entry name" value="DUF6220"/>
</dbReference>
<keyword evidence="1" id="KW-0812">Transmembrane</keyword>
<evidence type="ECO:0000313" key="3">
    <source>
        <dbReference type="Proteomes" id="UP001646157"/>
    </source>
</evidence>
<accession>A0ABS2NJQ9</accession>
<reference evidence="2 3" key="1">
    <citation type="submission" date="2021-01" db="EMBL/GenBank/DDBJ databases">
        <title>Genomic Encyclopedia of Type Strains, Phase IV (KMG-IV): sequencing the most valuable type-strain genomes for metagenomic binning, comparative biology and taxonomic classification.</title>
        <authorList>
            <person name="Goeker M."/>
        </authorList>
    </citation>
    <scope>NUCLEOTIDE SEQUENCE [LARGE SCALE GENOMIC DNA]</scope>
    <source>
        <strain evidence="2 3">DSM 24834</strain>
    </source>
</reference>
<sequence length="147" mass="16528">MGNSKETNRIRLARIGFVLFAIIFTLCIVTQVFFAGLAIFVDPVNWSKHTIFVHIFELVPILMLVTAFVGQLPLWAKWQSVALLGLIFMMYFTANVTTVLPWAAAAHPVIAIIMFWASLKVTGRAVSLLKKRNKQEISPSHLEDQSI</sequence>
<keyword evidence="3" id="KW-1185">Reference proteome</keyword>
<keyword evidence="1" id="KW-1133">Transmembrane helix</keyword>
<feature type="transmembrane region" description="Helical" evidence="1">
    <location>
        <begin position="12"/>
        <end position="39"/>
    </location>
</feature>
<feature type="transmembrane region" description="Helical" evidence="1">
    <location>
        <begin position="81"/>
        <end position="103"/>
    </location>
</feature>
<dbReference type="EMBL" id="JAFBDZ010000007">
    <property type="protein sequence ID" value="MBM7588103.1"/>
    <property type="molecule type" value="Genomic_DNA"/>
</dbReference>
<name>A0ABS2NJQ9_9BACI</name>
<keyword evidence="1" id="KW-0472">Membrane</keyword>
<dbReference type="Pfam" id="PF19728">
    <property type="entry name" value="DUF6220"/>
    <property type="match status" value="1"/>
</dbReference>
<evidence type="ECO:0000256" key="1">
    <source>
        <dbReference type="SAM" id="Phobius"/>
    </source>
</evidence>
<organism evidence="2 3">
    <name type="scientific">Rossellomorea pakistanensis</name>
    <dbReference type="NCBI Taxonomy" id="992288"/>
    <lineage>
        <taxon>Bacteria</taxon>
        <taxon>Bacillati</taxon>
        <taxon>Bacillota</taxon>
        <taxon>Bacilli</taxon>
        <taxon>Bacillales</taxon>
        <taxon>Bacillaceae</taxon>
        <taxon>Rossellomorea</taxon>
    </lineage>
</organism>
<gene>
    <name evidence="2" type="ORF">JOC86_004678</name>
</gene>
<comment type="caution">
    <text evidence="2">The sequence shown here is derived from an EMBL/GenBank/DDBJ whole genome shotgun (WGS) entry which is preliminary data.</text>
</comment>
<proteinExistence type="predicted"/>
<feature type="transmembrane region" description="Helical" evidence="1">
    <location>
        <begin position="51"/>
        <end position="69"/>
    </location>
</feature>
<feature type="transmembrane region" description="Helical" evidence="1">
    <location>
        <begin position="109"/>
        <end position="129"/>
    </location>
</feature>